<reference evidence="5 6" key="1">
    <citation type="submission" date="2016-04" db="EMBL/GenBank/DDBJ databases">
        <title>Genome sequence of Clostridium magnum DSM 2767.</title>
        <authorList>
            <person name="Poehlein A."/>
            <person name="Uhlig R."/>
            <person name="Fischer R."/>
            <person name="Bahl H."/>
            <person name="Daniel R."/>
        </authorList>
    </citation>
    <scope>NUCLEOTIDE SEQUENCE [LARGE SCALE GENOMIC DNA]</scope>
    <source>
        <strain evidence="5 6">DSM 2767</strain>
    </source>
</reference>
<dbReference type="SUPFAM" id="SSF46785">
    <property type="entry name" value="Winged helix' DNA-binding domain"/>
    <property type="match status" value="1"/>
</dbReference>
<dbReference type="PRINTS" id="PR00598">
    <property type="entry name" value="HTHMARR"/>
</dbReference>
<dbReference type="PANTHER" id="PTHR42756">
    <property type="entry name" value="TRANSCRIPTIONAL REGULATOR, MARR"/>
    <property type="match status" value="1"/>
</dbReference>
<comment type="caution">
    <text evidence="5">The sequence shown here is derived from an EMBL/GenBank/DDBJ whole genome shotgun (WGS) entry which is preliminary data.</text>
</comment>
<dbReference type="Gene3D" id="1.10.10.10">
    <property type="entry name" value="Winged helix-like DNA-binding domain superfamily/Winged helix DNA-binding domain"/>
    <property type="match status" value="1"/>
</dbReference>
<keyword evidence="3" id="KW-0804">Transcription</keyword>
<evidence type="ECO:0000256" key="1">
    <source>
        <dbReference type="ARBA" id="ARBA00023015"/>
    </source>
</evidence>
<dbReference type="PANTHER" id="PTHR42756:SF2">
    <property type="entry name" value="MARR FAMILY REGULATORY PROTEIN"/>
    <property type="match status" value="1"/>
</dbReference>
<dbReference type="InterPro" id="IPR036390">
    <property type="entry name" value="WH_DNA-bd_sf"/>
</dbReference>
<proteinExistence type="predicted"/>
<protein>
    <submittedName>
        <fullName evidence="5">Multidrug resistance operon repressor</fullName>
    </submittedName>
</protein>
<dbReference type="STRING" id="1121326.CLMAG_24230"/>
<keyword evidence="1" id="KW-0805">Transcription regulation</keyword>
<dbReference type="SMART" id="SM00347">
    <property type="entry name" value="HTH_MARR"/>
    <property type="match status" value="1"/>
</dbReference>
<dbReference type="GO" id="GO:0003700">
    <property type="term" value="F:DNA-binding transcription factor activity"/>
    <property type="evidence" value="ECO:0007669"/>
    <property type="project" value="InterPro"/>
</dbReference>
<dbReference type="AlphaFoldDB" id="A0A161Y3I5"/>
<evidence type="ECO:0000256" key="3">
    <source>
        <dbReference type="ARBA" id="ARBA00023163"/>
    </source>
</evidence>
<dbReference type="Proteomes" id="UP000076603">
    <property type="component" value="Unassembled WGS sequence"/>
</dbReference>
<dbReference type="GO" id="GO:0003677">
    <property type="term" value="F:DNA binding"/>
    <property type="evidence" value="ECO:0007669"/>
    <property type="project" value="UniProtKB-KW"/>
</dbReference>
<name>A0A161Y3I5_9CLOT</name>
<evidence type="ECO:0000313" key="6">
    <source>
        <dbReference type="Proteomes" id="UP000076603"/>
    </source>
</evidence>
<keyword evidence="2" id="KW-0238">DNA-binding</keyword>
<accession>A0A161Y3I5</accession>
<evidence type="ECO:0000313" key="5">
    <source>
        <dbReference type="EMBL" id="KZL92609.1"/>
    </source>
</evidence>
<keyword evidence="6" id="KW-1185">Reference proteome</keyword>
<dbReference type="Pfam" id="PF12802">
    <property type="entry name" value="MarR_2"/>
    <property type="match status" value="1"/>
</dbReference>
<organism evidence="5 6">
    <name type="scientific">Clostridium magnum DSM 2767</name>
    <dbReference type="NCBI Taxonomy" id="1121326"/>
    <lineage>
        <taxon>Bacteria</taxon>
        <taxon>Bacillati</taxon>
        <taxon>Bacillota</taxon>
        <taxon>Clostridia</taxon>
        <taxon>Eubacteriales</taxon>
        <taxon>Clostridiaceae</taxon>
        <taxon>Clostridium</taxon>
    </lineage>
</organism>
<gene>
    <name evidence="5" type="primary">mexR_2</name>
    <name evidence="5" type="ORF">CLMAG_24230</name>
</gene>
<evidence type="ECO:0000259" key="4">
    <source>
        <dbReference type="PROSITE" id="PS50995"/>
    </source>
</evidence>
<dbReference type="InterPro" id="IPR000835">
    <property type="entry name" value="HTH_MarR-typ"/>
</dbReference>
<dbReference type="InterPro" id="IPR036388">
    <property type="entry name" value="WH-like_DNA-bd_sf"/>
</dbReference>
<evidence type="ECO:0000256" key="2">
    <source>
        <dbReference type="ARBA" id="ARBA00023125"/>
    </source>
</evidence>
<dbReference type="RefSeq" id="WP_066622198.1">
    <property type="nucleotide sequence ID" value="NZ_FQXL01000044.1"/>
</dbReference>
<feature type="domain" description="HTH marR-type" evidence="4">
    <location>
        <begin position="1"/>
        <end position="137"/>
    </location>
</feature>
<dbReference type="EMBL" id="LWAE01000002">
    <property type="protein sequence ID" value="KZL92609.1"/>
    <property type="molecule type" value="Genomic_DNA"/>
</dbReference>
<dbReference type="PATRIC" id="fig|1121326.3.peg.2421"/>
<sequence>MDNNVRILLKLTNGIYRCTQVYIDKKLGKFDLSIGTYPYLLVLNKNQGISQNEISRELSVDKAMSARTIKKLIELGYIRKEENEEDIRAYKLYITDKAKSIMPELIEILNEWTDILVQGNDKERIESSLEFLENVLENGKKYKRECCERMKSIEQERK</sequence>
<dbReference type="PROSITE" id="PS50995">
    <property type="entry name" value="HTH_MARR_2"/>
    <property type="match status" value="1"/>
</dbReference>
<dbReference type="OrthoDB" id="795750at2"/>